<evidence type="ECO:0000256" key="10">
    <source>
        <dbReference type="RuleBase" id="RU004008"/>
    </source>
</evidence>
<evidence type="ECO:0000256" key="11">
    <source>
        <dbReference type="SAM" id="Coils"/>
    </source>
</evidence>
<evidence type="ECO:0000256" key="2">
    <source>
        <dbReference type="ARBA" id="ARBA00022730"/>
    </source>
</evidence>
<gene>
    <name evidence="7" type="primary">rplV</name>
    <name evidence="12" type="ORF">COU95_02815</name>
</gene>
<proteinExistence type="inferred from homology"/>
<dbReference type="GO" id="GO:0003735">
    <property type="term" value="F:structural constituent of ribosome"/>
    <property type="evidence" value="ECO:0007669"/>
    <property type="project" value="InterPro"/>
</dbReference>
<dbReference type="InterPro" id="IPR036394">
    <property type="entry name" value="Ribosomal_uL22_sf"/>
</dbReference>
<comment type="function">
    <text evidence="7 10">This protein binds specifically to 23S rRNA; its binding is stimulated by other ribosomal proteins, e.g., L4, L17, and L20. It is important during the early stages of 50S assembly. It makes multiple contacts with different domains of the 23S rRNA in the assembled 50S subunit and ribosome.</text>
</comment>
<dbReference type="Pfam" id="PF00237">
    <property type="entry name" value="Ribosomal_L22"/>
    <property type="match status" value="1"/>
</dbReference>
<dbReference type="PANTHER" id="PTHR13501">
    <property type="entry name" value="CHLOROPLAST 50S RIBOSOMAL PROTEIN L22-RELATED"/>
    <property type="match status" value="1"/>
</dbReference>
<evidence type="ECO:0000256" key="7">
    <source>
        <dbReference type="HAMAP-Rule" id="MF_01331"/>
    </source>
</evidence>
<protein>
    <recommendedName>
        <fullName evidence="6 7">Large ribosomal subunit protein uL22</fullName>
    </recommendedName>
</protein>
<dbReference type="AlphaFoldDB" id="A0A2M8L3A9"/>
<comment type="subunit">
    <text evidence="7 9">Part of the 50S ribosomal subunit.</text>
</comment>
<dbReference type="EMBL" id="PFEK01000055">
    <property type="protein sequence ID" value="PJE67362.1"/>
    <property type="molecule type" value="Genomic_DNA"/>
</dbReference>
<dbReference type="PANTHER" id="PTHR13501:SF8">
    <property type="entry name" value="LARGE RIBOSOMAL SUBUNIT PROTEIN UL22M"/>
    <property type="match status" value="1"/>
</dbReference>
<dbReference type="GO" id="GO:0006412">
    <property type="term" value="P:translation"/>
    <property type="evidence" value="ECO:0007669"/>
    <property type="project" value="UniProtKB-UniRule"/>
</dbReference>
<evidence type="ECO:0000313" key="13">
    <source>
        <dbReference type="Proteomes" id="UP000231474"/>
    </source>
</evidence>
<evidence type="ECO:0000256" key="3">
    <source>
        <dbReference type="ARBA" id="ARBA00022884"/>
    </source>
</evidence>
<evidence type="ECO:0000256" key="8">
    <source>
        <dbReference type="RuleBase" id="RU004005"/>
    </source>
</evidence>
<dbReference type="NCBIfam" id="TIGR01044">
    <property type="entry name" value="rplV_bact"/>
    <property type="match status" value="1"/>
</dbReference>
<keyword evidence="5 7" id="KW-0687">Ribonucleoprotein</keyword>
<keyword evidence="2 7" id="KW-0699">rRNA-binding</keyword>
<dbReference type="InterPro" id="IPR001063">
    <property type="entry name" value="Ribosomal_uL22"/>
</dbReference>
<keyword evidence="4 7" id="KW-0689">Ribosomal protein</keyword>
<keyword evidence="3 7" id="KW-0694">RNA-binding</keyword>
<dbReference type="GO" id="GO:0019843">
    <property type="term" value="F:rRNA binding"/>
    <property type="evidence" value="ECO:0007669"/>
    <property type="project" value="UniProtKB-UniRule"/>
</dbReference>
<comment type="similarity">
    <text evidence="1 7 8">Belongs to the universal ribosomal protein uL22 family.</text>
</comment>
<evidence type="ECO:0000256" key="1">
    <source>
        <dbReference type="ARBA" id="ARBA00009451"/>
    </source>
</evidence>
<dbReference type="Gene3D" id="3.90.470.10">
    <property type="entry name" value="Ribosomal protein L22/L17"/>
    <property type="match status" value="1"/>
</dbReference>
<accession>A0A2M8L3A9</accession>
<comment type="caution">
    <text evidence="12">The sequence shown here is derived from an EMBL/GenBank/DDBJ whole genome shotgun (WGS) entry which is preliminary data.</text>
</comment>
<dbReference type="InterPro" id="IPR005727">
    <property type="entry name" value="Ribosomal_uL22_bac/chlpt-type"/>
</dbReference>
<dbReference type="HAMAP" id="MF_01331_B">
    <property type="entry name" value="Ribosomal_uL22_B"/>
    <property type="match status" value="1"/>
</dbReference>
<evidence type="ECO:0000256" key="6">
    <source>
        <dbReference type="ARBA" id="ARBA00035207"/>
    </source>
</evidence>
<dbReference type="SUPFAM" id="SSF54843">
    <property type="entry name" value="Ribosomal protein L22"/>
    <property type="match status" value="1"/>
</dbReference>
<evidence type="ECO:0000256" key="5">
    <source>
        <dbReference type="ARBA" id="ARBA00023274"/>
    </source>
</evidence>
<feature type="coiled-coil region" evidence="11">
    <location>
        <begin position="47"/>
        <end position="74"/>
    </location>
</feature>
<comment type="function">
    <text evidence="7">The globular domain of the protein is located near the polypeptide exit tunnel on the outside of the subunit, while an extended beta-hairpin is found that lines the wall of the exit tunnel in the center of the 70S ribosome.</text>
</comment>
<keyword evidence="11" id="KW-0175">Coiled coil</keyword>
<sequence>MEILAKSSFVRASPQKLRLVAEKICGQKAKLALTFLSQAGKKGKVLKETLKQAISNAKNNFNLAEEDLKIKEIQINEGPIYKRWQPVSRGQAHPIKKRTSHIMIVLEAPEKVEKGKKSGAKS</sequence>
<dbReference type="Proteomes" id="UP000231474">
    <property type="component" value="Unassembled WGS sequence"/>
</dbReference>
<evidence type="ECO:0000313" key="12">
    <source>
        <dbReference type="EMBL" id="PJE67362.1"/>
    </source>
</evidence>
<evidence type="ECO:0000256" key="9">
    <source>
        <dbReference type="RuleBase" id="RU004006"/>
    </source>
</evidence>
<organism evidence="12 13">
    <name type="scientific">Candidatus Shapirobacteria bacterium CG10_big_fil_rev_8_21_14_0_10_40_9</name>
    <dbReference type="NCBI Taxonomy" id="1974888"/>
    <lineage>
        <taxon>Bacteria</taxon>
        <taxon>Candidatus Shapironibacteriota</taxon>
    </lineage>
</organism>
<dbReference type="InterPro" id="IPR047867">
    <property type="entry name" value="Ribosomal_uL22_bac/org-type"/>
</dbReference>
<evidence type="ECO:0000256" key="4">
    <source>
        <dbReference type="ARBA" id="ARBA00022980"/>
    </source>
</evidence>
<dbReference type="GO" id="GO:0022625">
    <property type="term" value="C:cytosolic large ribosomal subunit"/>
    <property type="evidence" value="ECO:0007669"/>
    <property type="project" value="TreeGrafter"/>
</dbReference>
<reference evidence="13" key="1">
    <citation type="submission" date="2017-09" db="EMBL/GenBank/DDBJ databases">
        <title>Depth-based differentiation of microbial function through sediment-hosted aquifers and enrichment of novel symbionts in the deep terrestrial subsurface.</title>
        <authorList>
            <person name="Probst A.J."/>
            <person name="Ladd B."/>
            <person name="Jarett J.K."/>
            <person name="Geller-Mcgrath D.E."/>
            <person name="Sieber C.M.K."/>
            <person name="Emerson J.B."/>
            <person name="Anantharaman K."/>
            <person name="Thomas B.C."/>
            <person name="Malmstrom R."/>
            <person name="Stieglmeier M."/>
            <person name="Klingl A."/>
            <person name="Woyke T."/>
            <person name="Ryan C.M."/>
            <person name="Banfield J.F."/>
        </authorList>
    </citation>
    <scope>NUCLEOTIDE SEQUENCE [LARGE SCALE GENOMIC DNA]</scope>
</reference>
<name>A0A2M8L3A9_9BACT</name>